<accession>A0ABU2VFX3</accession>
<dbReference type="RefSeq" id="WP_311717318.1">
    <property type="nucleotide sequence ID" value="NZ_JAVREZ010000012.1"/>
</dbReference>
<sequence length="135" mass="14199">MAAGDQGFQPVMAELPAQGQHFVLAQAEAVPVPAQDRRSVAAGPLWAASSSSTASIAAVGLAVSSRAESSAAARVAWLLSAYPWSWSATWWRPSCSVAAYRTGRCWVRRRGMAELHLRKGREAAGRPAGRGSPPG</sequence>
<evidence type="ECO:0000313" key="1">
    <source>
        <dbReference type="EMBL" id="MDT0484459.1"/>
    </source>
</evidence>
<comment type="caution">
    <text evidence="1">The sequence shown here is derived from an EMBL/GenBank/DDBJ whole genome shotgun (WGS) entry which is preliminary data.</text>
</comment>
<reference evidence="2" key="1">
    <citation type="submission" date="2023-07" db="EMBL/GenBank/DDBJ databases">
        <title>30 novel species of actinomycetes from the DSMZ collection.</title>
        <authorList>
            <person name="Nouioui I."/>
        </authorList>
    </citation>
    <scope>NUCLEOTIDE SEQUENCE [LARGE SCALE GENOMIC DNA]</scope>
    <source>
        <strain evidence="2">DSM 41640</strain>
    </source>
</reference>
<evidence type="ECO:0000313" key="2">
    <source>
        <dbReference type="Proteomes" id="UP001183824"/>
    </source>
</evidence>
<organism evidence="1 2">
    <name type="scientific">Streptomyces doebereineriae</name>
    <dbReference type="NCBI Taxonomy" id="3075528"/>
    <lineage>
        <taxon>Bacteria</taxon>
        <taxon>Bacillati</taxon>
        <taxon>Actinomycetota</taxon>
        <taxon>Actinomycetes</taxon>
        <taxon>Kitasatosporales</taxon>
        <taxon>Streptomycetaceae</taxon>
        <taxon>Streptomyces</taxon>
    </lineage>
</organism>
<keyword evidence="2" id="KW-1185">Reference proteome</keyword>
<gene>
    <name evidence="1" type="ORF">RNB18_30340</name>
</gene>
<name>A0ABU2VFX3_9ACTN</name>
<dbReference type="Proteomes" id="UP001183824">
    <property type="component" value="Unassembled WGS sequence"/>
</dbReference>
<dbReference type="EMBL" id="JAVREZ010000012">
    <property type="protein sequence ID" value="MDT0484459.1"/>
    <property type="molecule type" value="Genomic_DNA"/>
</dbReference>
<protein>
    <submittedName>
        <fullName evidence="1">Uncharacterized protein</fullName>
    </submittedName>
</protein>
<proteinExistence type="predicted"/>